<dbReference type="SUPFAM" id="SSF52540">
    <property type="entry name" value="P-loop containing nucleoside triphosphate hydrolases"/>
    <property type="match status" value="1"/>
</dbReference>
<keyword evidence="2" id="KW-1185">Reference proteome</keyword>
<organism evidence="1 2">
    <name type="scientific">Cordylochernes scorpioides</name>
    <dbReference type="NCBI Taxonomy" id="51811"/>
    <lineage>
        <taxon>Eukaryota</taxon>
        <taxon>Metazoa</taxon>
        <taxon>Ecdysozoa</taxon>
        <taxon>Arthropoda</taxon>
        <taxon>Chelicerata</taxon>
        <taxon>Arachnida</taxon>
        <taxon>Pseudoscorpiones</taxon>
        <taxon>Cheliferoidea</taxon>
        <taxon>Chernetidae</taxon>
        <taxon>Cordylochernes</taxon>
    </lineage>
</organism>
<reference evidence="1 2" key="1">
    <citation type="submission" date="2022-01" db="EMBL/GenBank/DDBJ databases">
        <title>A chromosomal length assembly of Cordylochernes scorpioides.</title>
        <authorList>
            <person name="Zeh D."/>
            <person name="Zeh J."/>
        </authorList>
    </citation>
    <scope>NUCLEOTIDE SEQUENCE [LARGE SCALE GENOMIC DNA]</scope>
    <source>
        <strain evidence="1">IN4F17</strain>
        <tissue evidence="1">Whole Body</tissue>
    </source>
</reference>
<evidence type="ECO:0008006" key="3">
    <source>
        <dbReference type="Google" id="ProtNLM"/>
    </source>
</evidence>
<gene>
    <name evidence="1" type="ORF">LAZ67_8001197</name>
</gene>
<protein>
    <recommendedName>
        <fullName evidence="3">ATP-dependent DNA helicase</fullName>
    </recommendedName>
</protein>
<proteinExistence type="predicted"/>
<accession>A0ABY6KQ06</accession>
<evidence type="ECO:0000313" key="1">
    <source>
        <dbReference type="EMBL" id="UYV70946.1"/>
    </source>
</evidence>
<evidence type="ECO:0000313" key="2">
    <source>
        <dbReference type="Proteomes" id="UP001235939"/>
    </source>
</evidence>
<dbReference type="Proteomes" id="UP001235939">
    <property type="component" value="Chromosome 08"/>
</dbReference>
<name>A0ABY6KQ06_9ARAC</name>
<dbReference type="EMBL" id="CP092870">
    <property type="protein sequence ID" value="UYV70946.1"/>
    <property type="molecule type" value="Genomic_DNA"/>
</dbReference>
<dbReference type="InterPro" id="IPR027417">
    <property type="entry name" value="P-loop_NTPase"/>
</dbReference>
<sequence length="143" mass="16205">MENGKIKSVQGRESNPHPSAYRADINIPFILKRLEFPLGLAFPMTINKAKGQTFARVGLLLQEPVFMHGQLDVAFSHVRTLDSIHVKVEQEEKTMNMKKEATTQVGSFFVQHLPRNPSMFSGEGVEDPRSWLKGYEHVAKNNQ</sequence>